<dbReference type="EMBL" id="SEOQ01000016">
    <property type="protein sequence ID" value="TFY72371.1"/>
    <property type="molecule type" value="Genomic_DNA"/>
</dbReference>
<accession>A0A4Y9ZEZ0</accession>
<organism evidence="3 4">
    <name type="scientific">Dentipellis fragilis</name>
    <dbReference type="NCBI Taxonomy" id="205917"/>
    <lineage>
        <taxon>Eukaryota</taxon>
        <taxon>Fungi</taxon>
        <taxon>Dikarya</taxon>
        <taxon>Basidiomycota</taxon>
        <taxon>Agaricomycotina</taxon>
        <taxon>Agaricomycetes</taxon>
        <taxon>Russulales</taxon>
        <taxon>Hericiaceae</taxon>
        <taxon>Dentipellis</taxon>
    </lineage>
</organism>
<comment type="caution">
    <text evidence="3">The sequence shown here is derived from an EMBL/GenBank/DDBJ whole genome shotgun (WGS) entry which is preliminary data.</text>
</comment>
<feature type="compositionally biased region" description="Polar residues" evidence="1">
    <location>
        <begin position="57"/>
        <end position="77"/>
    </location>
</feature>
<dbReference type="GO" id="GO:0004140">
    <property type="term" value="F:dephospho-CoA kinase activity"/>
    <property type="evidence" value="ECO:0007669"/>
    <property type="project" value="TreeGrafter"/>
</dbReference>
<dbReference type="Pfam" id="PF01467">
    <property type="entry name" value="CTP_transf_like"/>
    <property type="match status" value="1"/>
</dbReference>
<evidence type="ECO:0000259" key="2">
    <source>
        <dbReference type="Pfam" id="PF01467"/>
    </source>
</evidence>
<reference evidence="3 4" key="1">
    <citation type="submission" date="2019-02" db="EMBL/GenBank/DDBJ databases">
        <title>Genome sequencing of the rare red list fungi Dentipellis fragilis.</title>
        <authorList>
            <person name="Buettner E."/>
            <person name="Kellner H."/>
        </authorList>
    </citation>
    <scope>NUCLEOTIDE SEQUENCE [LARGE SCALE GENOMIC DNA]</scope>
    <source>
        <strain evidence="3 4">DSM 105465</strain>
    </source>
</reference>
<dbReference type="STRING" id="205917.A0A4Y9ZEZ0"/>
<feature type="region of interest" description="Disordered" evidence="1">
    <location>
        <begin position="131"/>
        <end position="158"/>
    </location>
</feature>
<dbReference type="InterPro" id="IPR014729">
    <property type="entry name" value="Rossmann-like_a/b/a_fold"/>
</dbReference>
<dbReference type="Gene3D" id="3.40.50.620">
    <property type="entry name" value="HUPs"/>
    <property type="match status" value="1"/>
</dbReference>
<dbReference type="InterPro" id="IPR004821">
    <property type="entry name" value="Cyt_trans-like"/>
</dbReference>
<name>A0A4Y9ZEZ0_9AGAM</name>
<dbReference type="GO" id="GO:0015937">
    <property type="term" value="P:coenzyme A biosynthetic process"/>
    <property type="evidence" value="ECO:0007669"/>
    <property type="project" value="TreeGrafter"/>
</dbReference>
<dbReference type="CDD" id="cd02164">
    <property type="entry name" value="PPAT_CoAS"/>
    <property type="match status" value="1"/>
</dbReference>
<dbReference type="SUPFAM" id="SSF52374">
    <property type="entry name" value="Nucleotidylyl transferase"/>
    <property type="match status" value="1"/>
</dbReference>
<feature type="domain" description="Cytidyltransferase-like" evidence="2">
    <location>
        <begin position="265"/>
        <end position="363"/>
    </location>
</feature>
<protein>
    <recommendedName>
        <fullName evidence="2">Cytidyltransferase-like domain-containing protein</fullName>
    </recommendedName>
</protein>
<evidence type="ECO:0000313" key="3">
    <source>
        <dbReference type="EMBL" id="TFY72371.1"/>
    </source>
</evidence>
<gene>
    <name evidence="3" type="ORF">EVG20_g627</name>
</gene>
<evidence type="ECO:0000256" key="1">
    <source>
        <dbReference type="SAM" id="MobiDB-lite"/>
    </source>
</evidence>
<feature type="compositionally biased region" description="Basic and acidic residues" evidence="1">
    <location>
        <begin position="131"/>
        <end position="143"/>
    </location>
</feature>
<dbReference type="PANTHER" id="PTHR10695">
    <property type="entry name" value="DEPHOSPHO-COA KINASE-RELATED"/>
    <property type="match status" value="1"/>
</dbReference>
<dbReference type="AlphaFoldDB" id="A0A4Y9ZEZ0"/>
<feature type="region of interest" description="Disordered" evidence="1">
    <location>
        <begin position="27"/>
        <end position="80"/>
    </location>
</feature>
<sequence length="429" mass="46766">MLYPRNNVHRGPGLDWAKWDAPDAPWREPHPDRHGLQASRPSSCSEHLLSAEMSTDAPAQSVANTSSPIPSNNSATNMPFPPSGVNRALLLATISDLNPPHFLAHAITNAAKATRDRLVIVLFSRLFNADHKTPASPASRRDSTSSTSSGPPPGVSRAGKWEEVQRLLTYVYVQATKVAQDMDKVLLEVDVLLRGLNENVDENIAQGAEVLFRIEGDCIPAPLPQSISSLRTAWSAPGEHAFDHALSSPISPNSEPESTFPVVALGGTFDHLHAGHKILLSMAAWITEQKIIVGVTDDPLLVKKANIDVLEKLPVRIQHVREFLELFKPGLEYHIVPIDDVYGPTGWDPNIQALVVSTETIAGGEAVTKRRAEKSLPALRVFVIDVISHSSARLDAEDLELLKQTKMSSTFIREWIVKKAEEGADGVAI</sequence>
<keyword evidence="4" id="KW-1185">Reference proteome</keyword>
<dbReference type="OrthoDB" id="330671at2759"/>
<dbReference type="PANTHER" id="PTHR10695:SF46">
    <property type="entry name" value="BIFUNCTIONAL COENZYME A SYNTHASE-RELATED"/>
    <property type="match status" value="1"/>
</dbReference>
<evidence type="ECO:0000313" key="4">
    <source>
        <dbReference type="Proteomes" id="UP000298327"/>
    </source>
</evidence>
<proteinExistence type="predicted"/>
<dbReference type="Proteomes" id="UP000298327">
    <property type="component" value="Unassembled WGS sequence"/>
</dbReference>